<dbReference type="PANTHER" id="PTHR12631">
    <property type="entry name" value="ALPHA-L-IDURONIDASE"/>
    <property type="match status" value="1"/>
</dbReference>
<gene>
    <name evidence="2" type="ORF">AVDCRST_MAG18-2930</name>
</gene>
<organism evidence="2">
    <name type="scientific">uncultured Thermomicrobiales bacterium</name>
    <dbReference type="NCBI Taxonomy" id="1645740"/>
    <lineage>
        <taxon>Bacteria</taxon>
        <taxon>Pseudomonadati</taxon>
        <taxon>Thermomicrobiota</taxon>
        <taxon>Thermomicrobia</taxon>
        <taxon>Thermomicrobiales</taxon>
        <taxon>environmental samples</taxon>
    </lineage>
</organism>
<evidence type="ECO:0000313" key="2">
    <source>
        <dbReference type="EMBL" id="CAA9579303.1"/>
    </source>
</evidence>
<evidence type="ECO:0000256" key="1">
    <source>
        <dbReference type="SAM" id="MobiDB-lite"/>
    </source>
</evidence>
<dbReference type="SUPFAM" id="SSF51445">
    <property type="entry name" value="(Trans)glycosidases"/>
    <property type="match status" value="1"/>
</dbReference>
<name>A0A6J4VH86_9BACT</name>
<dbReference type="GO" id="GO:0004553">
    <property type="term" value="F:hydrolase activity, hydrolyzing O-glycosyl compounds"/>
    <property type="evidence" value="ECO:0007669"/>
    <property type="project" value="TreeGrafter"/>
</dbReference>
<protein>
    <recommendedName>
        <fullName evidence="3">Glycoside hydrolase family 5 domain-containing protein</fullName>
    </recommendedName>
</protein>
<dbReference type="Gene3D" id="3.20.20.80">
    <property type="entry name" value="Glycosidases"/>
    <property type="match status" value="1"/>
</dbReference>
<dbReference type="AlphaFoldDB" id="A0A6J4VH86"/>
<accession>A0A6J4VH86</accession>
<evidence type="ECO:0008006" key="3">
    <source>
        <dbReference type="Google" id="ProtNLM"/>
    </source>
</evidence>
<sequence>MVIGSRQFPLRRVLPLLCLLLLIPLIPRSTPTRAAVAEAPALPTATRSADADFYGIVGRDPWFEWGTDPERYPNDVNRAALEGMARDLAYAGAGWVRIELRADHDANALGGPGYIDYRKWDWFIKECAPKYGLKVLFLLGSAVIKHSAVDPTVSFSRINDPADRPDGTNNYSRLFAARAKEIADHFGDSVAAYEILNEANISEILFVESGGTQIEFNPEIYGALLTDVYAAIKPAHPKVQLIVGGLLYGFRPTGSADYDYLYVLYQSKRAQEYRLVNGRYPWDGVASHAYYVGDVRKIVDHYWQLRGVMVAAGDDNNKLWLTEIGLVGGPSKVRPEFLAAMPTTEEEKQAAFIRELFPLLLNEVRGFVANVFWFKYEDFLLPNGWANYGLVRLPIDTRGTYGQPPVPRKPAFAAFQSFANPGALPTAPESAERQPVGAYYFPQTRHAISGAFRQYWEQNGGLDRFGYPITSVFESGGLRVQYFERARFEYHPENADPDYQVQLGLLTAFLTQTRTFPKATPITPTPRPRPAGTPTARATPTCPPGSSCPPVSETPTTPSPTAPSTLTPTPTMIYFAETGHNLGGSFYTYWRARGGLASFGYPISEELREVNQADGKTYTVQYFERARLEYHPENAGTPYAVLLGLMGLETINTGGWYR</sequence>
<dbReference type="EMBL" id="CADCWN010000219">
    <property type="protein sequence ID" value="CAA9579303.1"/>
    <property type="molecule type" value="Genomic_DNA"/>
</dbReference>
<dbReference type="InterPro" id="IPR051923">
    <property type="entry name" value="Glycosyl_Hydrolase_39"/>
</dbReference>
<dbReference type="PANTHER" id="PTHR12631:SF10">
    <property type="entry name" value="BETA-XYLOSIDASE-LIKE PROTEIN-RELATED"/>
    <property type="match status" value="1"/>
</dbReference>
<feature type="region of interest" description="Disordered" evidence="1">
    <location>
        <begin position="517"/>
        <end position="566"/>
    </location>
</feature>
<reference evidence="2" key="1">
    <citation type="submission" date="2020-02" db="EMBL/GenBank/DDBJ databases">
        <authorList>
            <person name="Meier V. D."/>
        </authorList>
    </citation>
    <scope>NUCLEOTIDE SEQUENCE</scope>
    <source>
        <strain evidence="2">AVDCRST_MAG18</strain>
    </source>
</reference>
<dbReference type="InterPro" id="IPR017853">
    <property type="entry name" value="GH"/>
</dbReference>
<proteinExistence type="predicted"/>